<dbReference type="EMBL" id="ML978977">
    <property type="protein sequence ID" value="KAF1926386.1"/>
    <property type="molecule type" value="Genomic_DNA"/>
</dbReference>
<feature type="compositionally biased region" description="Polar residues" evidence="1">
    <location>
        <begin position="89"/>
        <end position="113"/>
    </location>
</feature>
<evidence type="ECO:0000256" key="1">
    <source>
        <dbReference type="SAM" id="MobiDB-lite"/>
    </source>
</evidence>
<feature type="region of interest" description="Disordered" evidence="1">
    <location>
        <begin position="1"/>
        <end position="22"/>
    </location>
</feature>
<feature type="compositionally biased region" description="Acidic residues" evidence="1">
    <location>
        <begin position="114"/>
        <end position="146"/>
    </location>
</feature>
<feature type="region of interest" description="Disordered" evidence="1">
    <location>
        <begin position="34"/>
        <end position="148"/>
    </location>
</feature>
<name>A0A6A5RIW0_9PLEO</name>
<feature type="compositionally biased region" description="Polar residues" evidence="1">
    <location>
        <begin position="56"/>
        <end position="72"/>
    </location>
</feature>
<keyword evidence="4" id="KW-1185">Reference proteome</keyword>
<dbReference type="Pfam" id="PF15463">
    <property type="entry name" value="ECM11"/>
    <property type="match status" value="1"/>
</dbReference>
<organism evidence="3 4">
    <name type="scientific">Didymella exigua CBS 183.55</name>
    <dbReference type="NCBI Taxonomy" id="1150837"/>
    <lineage>
        <taxon>Eukaryota</taxon>
        <taxon>Fungi</taxon>
        <taxon>Dikarya</taxon>
        <taxon>Ascomycota</taxon>
        <taxon>Pezizomycotina</taxon>
        <taxon>Dothideomycetes</taxon>
        <taxon>Pleosporomycetidae</taxon>
        <taxon>Pleosporales</taxon>
        <taxon>Pleosporineae</taxon>
        <taxon>Didymellaceae</taxon>
        <taxon>Didymella</taxon>
    </lineage>
</organism>
<dbReference type="PANTHER" id="PTHR28244">
    <property type="entry name" value="RNA POLYMERASE I-SPECIFIC TRANSCRIPTION INITIATION FACTOR RRN11"/>
    <property type="match status" value="1"/>
</dbReference>
<dbReference type="Proteomes" id="UP000800082">
    <property type="component" value="Unassembled WGS sequence"/>
</dbReference>
<dbReference type="AlphaFoldDB" id="A0A6A5RIW0"/>
<dbReference type="GO" id="GO:0017025">
    <property type="term" value="F:TBP-class protein binding"/>
    <property type="evidence" value="ECO:0007669"/>
    <property type="project" value="TreeGrafter"/>
</dbReference>
<dbReference type="GO" id="GO:0001164">
    <property type="term" value="F:RNA polymerase I core promoter sequence-specific DNA binding"/>
    <property type="evidence" value="ECO:0007669"/>
    <property type="project" value="TreeGrafter"/>
</dbReference>
<dbReference type="OrthoDB" id="5346740at2759"/>
<dbReference type="RefSeq" id="XP_033446638.1">
    <property type="nucleotide sequence ID" value="XM_033596429.1"/>
</dbReference>
<evidence type="ECO:0000313" key="4">
    <source>
        <dbReference type="Proteomes" id="UP000800082"/>
    </source>
</evidence>
<gene>
    <name evidence="3" type="ORF">M421DRAFT_67662</name>
</gene>
<accession>A0A6A5RIW0</accession>
<proteinExistence type="predicted"/>
<dbReference type="GO" id="GO:0070860">
    <property type="term" value="C:RNA polymerase I core factor complex"/>
    <property type="evidence" value="ECO:0007669"/>
    <property type="project" value="TreeGrafter"/>
</dbReference>
<feature type="region of interest" description="Disordered" evidence="1">
    <location>
        <begin position="405"/>
        <end position="427"/>
    </location>
</feature>
<feature type="compositionally biased region" description="Basic and acidic residues" evidence="1">
    <location>
        <begin position="511"/>
        <end position="522"/>
    </location>
</feature>
<feature type="region of interest" description="Disordered" evidence="1">
    <location>
        <begin position="280"/>
        <end position="311"/>
    </location>
</feature>
<evidence type="ECO:0000313" key="3">
    <source>
        <dbReference type="EMBL" id="KAF1926386.1"/>
    </source>
</evidence>
<reference evidence="3" key="1">
    <citation type="journal article" date="2020" name="Stud. Mycol.">
        <title>101 Dothideomycetes genomes: a test case for predicting lifestyles and emergence of pathogens.</title>
        <authorList>
            <person name="Haridas S."/>
            <person name="Albert R."/>
            <person name="Binder M."/>
            <person name="Bloem J."/>
            <person name="Labutti K."/>
            <person name="Salamov A."/>
            <person name="Andreopoulos B."/>
            <person name="Baker S."/>
            <person name="Barry K."/>
            <person name="Bills G."/>
            <person name="Bluhm B."/>
            <person name="Cannon C."/>
            <person name="Castanera R."/>
            <person name="Culley D."/>
            <person name="Daum C."/>
            <person name="Ezra D."/>
            <person name="Gonzalez J."/>
            <person name="Henrissat B."/>
            <person name="Kuo A."/>
            <person name="Liang C."/>
            <person name="Lipzen A."/>
            <person name="Lutzoni F."/>
            <person name="Magnuson J."/>
            <person name="Mondo S."/>
            <person name="Nolan M."/>
            <person name="Ohm R."/>
            <person name="Pangilinan J."/>
            <person name="Park H.-J."/>
            <person name="Ramirez L."/>
            <person name="Alfaro M."/>
            <person name="Sun H."/>
            <person name="Tritt A."/>
            <person name="Yoshinaga Y."/>
            <person name="Zwiers L.-H."/>
            <person name="Turgeon B."/>
            <person name="Goodwin S."/>
            <person name="Spatafora J."/>
            <person name="Crous P."/>
            <person name="Grigoriev I."/>
        </authorList>
    </citation>
    <scope>NUCLEOTIDE SEQUENCE</scope>
    <source>
        <strain evidence="3">CBS 183.55</strain>
    </source>
</reference>
<feature type="compositionally biased region" description="Pro residues" evidence="1">
    <location>
        <begin position="212"/>
        <end position="222"/>
    </location>
</feature>
<feature type="region of interest" description="Disordered" evidence="1">
    <location>
        <begin position="511"/>
        <end position="537"/>
    </location>
</feature>
<feature type="compositionally biased region" description="Polar residues" evidence="1">
    <location>
        <begin position="229"/>
        <end position="241"/>
    </location>
</feature>
<feature type="region of interest" description="Disordered" evidence="1">
    <location>
        <begin position="180"/>
        <end position="244"/>
    </location>
</feature>
<dbReference type="InterPro" id="IPR053029">
    <property type="entry name" value="RNA_pol_I-specific_init_factor"/>
</dbReference>
<dbReference type="GeneID" id="54354096"/>
<dbReference type="GO" id="GO:0042790">
    <property type="term" value="P:nucleolar large rRNA transcription by RNA polymerase I"/>
    <property type="evidence" value="ECO:0007669"/>
    <property type="project" value="TreeGrafter"/>
</dbReference>
<protein>
    <recommendedName>
        <fullName evidence="2">Extracellular mutant protein 11 C-terminal domain-containing protein</fullName>
    </recommendedName>
</protein>
<dbReference type="PANTHER" id="PTHR28244:SF1">
    <property type="entry name" value="RNA POLYMERASE I-SPECIFIC TRANSCRIPTION INITIATION FACTOR RRN11"/>
    <property type="match status" value="1"/>
</dbReference>
<sequence length="537" mass="61008">MQKYVKGARNGRPESPQPAVNHQRAIHAANLKVAMRPEVARPSAVQGLRGRGESIIQHQPASWQHQHQQKQPSGDGRKGDTYDTDAESIDTTVNHSVVQVEDNQLFDQQQFQPDNEEDESGGDEEGSGEDDLEDEEVPEDIPEDIPEEYRQYLVDHGYAEASHDQQIRFLRQSQPHVFVTIDGDSYPTTTDGNPTEVEEQQQQQQIYADPGSPSPPSPPSPSPQRLAGQGQTPSTFNQRRQQAADVQHYNPVMQQSSKLYRQGAQIRGQQRLEIAAHAHTQSGRHHVIFKPPTSRPPTHSQANPKPGFVAPPTIHTVDQVAQSGFPQPAWTVPPASGYLQTPVPRIVEPATISKRAPVTRTKVVPIIQQPSEPQIMESALVEEHLEHVGDYDQKVLSKMHYEELRNESFDNDPREQEPTLPEDMRDKPLHERLQFAQQKLRPTDQVKFFSALPTTEWEDAGDWFLGQFTTIITKTREARQTKRKEARRFEAEIERRHKHVAKKQRLVEEAMDKMKAQGERLVPKSPRSSKSPRRRRD</sequence>
<dbReference type="InterPro" id="IPR029178">
    <property type="entry name" value="Ecm11_C"/>
</dbReference>
<feature type="domain" description="Extracellular mutant protein 11 C-terminal" evidence="2">
    <location>
        <begin position="390"/>
        <end position="521"/>
    </location>
</feature>
<evidence type="ECO:0000259" key="2">
    <source>
        <dbReference type="Pfam" id="PF15463"/>
    </source>
</evidence>